<dbReference type="InterPro" id="IPR046879">
    <property type="entry name" value="KANL3/Tex30_Abhydrolase"/>
</dbReference>
<dbReference type="CDD" id="cd06223">
    <property type="entry name" value="PRTases_typeI"/>
    <property type="match status" value="1"/>
</dbReference>
<dbReference type="SUPFAM" id="SSF53474">
    <property type="entry name" value="alpha/beta-Hydrolases"/>
    <property type="match status" value="1"/>
</dbReference>
<gene>
    <name evidence="4" type="ORF">SAMN02799615_00274</name>
</gene>
<dbReference type="EMBL" id="FONH01000001">
    <property type="protein sequence ID" value="SFE07189.1"/>
    <property type="molecule type" value="Genomic_DNA"/>
</dbReference>
<dbReference type="Proteomes" id="UP000199477">
    <property type="component" value="Unassembled WGS sequence"/>
</dbReference>
<feature type="domain" description="KANL3/Tex30 alpha/beta hydrolase-like" evidence="3">
    <location>
        <begin position="246"/>
        <end position="409"/>
    </location>
</feature>
<dbReference type="InterPro" id="IPR029057">
    <property type="entry name" value="PRTase-like"/>
</dbReference>
<dbReference type="InterPro" id="IPR029058">
    <property type="entry name" value="AB_hydrolase_fold"/>
</dbReference>
<evidence type="ECO:0000256" key="1">
    <source>
        <dbReference type="ARBA" id="ARBA00022801"/>
    </source>
</evidence>
<dbReference type="RefSeq" id="WP_026634299.1">
    <property type="nucleotide sequence ID" value="NZ_FONH01000001.1"/>
</dbReference>
<keyword evidence="1" id="KW-0378">Hydrolase</keyword>
<dbReference type="SUPFAM" id="SSF53271">
    <property type="entry name" value="PRTase-like"/>
    <property type="match status" value="1"/>
</dbReference>
<dbReference type="Gene3D" id="3.30.1310.20">
    <property type="entry name" value="PRTase-like"/>
    <property type="match status" value="1"/>
</dbReference>
<proteinExistence type="predicted"/>
<dbReference type="Pfam" id="PF00156">
    <property type="entry name" value="Pribosyltran"/>
    <property type="match status" value="1"/>
</dbReference>
<dbReference type="Pfam" id="PF20408">
    <property type="entry name" value="Abhydrolase_11"/>
    <property type="match status" value="1"/>
</dbReference>
<dbReference type="PANTHER" id="PTHR22946">
    <property type="entry name" value="DIENELACTONE HYDROLASE DOMAIN-CONTAINING PROTEIN-RELATED"/>
    <property type="match status" value="1"/>
</dbReference>
<feature type="domain" description="Phosphoribosyltransferase" evidence="2">
    <location>
        <begin position="14"/>
        <end position="184"/>
    </location>
</feature>
<sequence length="429" mass="45165">MMLPRQGYFDDREHAAERLAEALLAYRGRHPLVLAIPRGGVPIGRVLADRLDGDLDVVLVRKLGAPGQEEFAVGAVSEDGQLLVAEHAARAGADDAYLRGELARQLEVIARRRELYSAHREALDPTGRTVIVVDDGLATGATMRAALAAVRAAGPQSLVCAVPVASPRSLAEVRPLCDDVVCPAAPREFQAVSQYYRAFSAVTDDEVVRLLARQPAPAGAMQAVRIPADGVRLEGDLHVPDAASGLVVFAHGSGSSRFSPRNRQVAEALAQHGLATLLFDLLGAEEDVALAARFDIERLAGRLEAAVEWAVRLPSLARLPLGLFGASTGAAAALAVAARLPRAVKAVVSRGGRPDLAGHAVLGDVQAPTLLIVGSADTDVITLNKSALASMTHTVELVLVPGATHLFDEPGALEHVAALAGAWFRQWLQ</sequence>
<dbReference type="InterPro" id="IPR000836">
    <property type="entry name" value="PRTase_dom"/>
</dbReference>
<evidence type="ECO:0000313" key="5">
    <source>
        <dbReference type="Proteomes" id="UP000199477"/>
    </source>
</evidence>
<dbReference type="PANTHER" id="PTHR22946:SF9">
    <property type="entry name" value="POLYKETIDE TRANSFERASE AF380"/>
    <property type="match status" value="1"/>
</dbReference>
<dbReference type="STRING" id="500610.SAMN02799615_00274"/>
<dbReference type="Gene3D" id="3.40.50.1820">
    <property type="entry name" value="alpha/beta hydrolase"/>
    <property type="match status" value="1"/>
</dbReference>
<reference evidence="5" key="1">
    <citation type="submission" date="2016-10" db="EMBL/GenBank/DDBJ databases">
        <authorList>
            <person name="Varghese N."/>
            <person name="Submissions S."/>
        </authorList>
    </citation>
    <scope>NUCLEOTIDE SEQUENCE [LARGE SCALE GENOMIC DNA]</scope>
    <source>
        <strain evidence="5">UNC178MFTsu3.1</strain>
    </source>
</reference>
<dbReference type="AlphaFoldDB" id="A0A1I1XIF5"/>
<organism evidence="4 5">
    <name type="scientific">Dyella marensis</name>
    <dbReference type="NCBI Taxonomy" id="500610"/>
    <lineage>
        <taxon>Bacteria</taxon>
        <taxon>Pseudomonadati</taxon>
        <taxon>Pseudomonadota</taxon>
        <taxon>Gammaproteobacteria</taxon>
        <taxon>Lysobacterales</taxon>
        <taxon>Rhodanobacteraceae</taxon>
        <taxon>Dyella</taxon>
    </lineage>
</organism>
<keyword evidence="4" id="KW-0808">Transferase</keyword>
<dbReference type="InterPro" id="IPR050261">
    <property type="entry name" value="FrsA_esterase"/>
</dbReference>
<accession>A0A1I1XIF5</accession>
<keyword evidence="5" id="KW-1185">Reference proteome</keyword>
<evidence type="ECO:0000259" key="2">
    <source>
        <dbReference type="Pfam" id="PF00156"/>
    </source>
</evidence>
<dbReference type="GO" id="GO:0016740">
    <property type="term" value="F:transferase activity"/>
    <property type="evidence" value="ECO:0007669"/>
    <property type="project" value="UniProtKB-KW"/>
</dbReference>
<dbReference type="Gene3D" id="3.40.50.2020">
    <property type="match status" value="1"/>
</dbReference>
<name>A0A1I1XIF5_9GAMM</name>
<dbReference type="GO" id="GO:0052689">
    <property type="term" value="F:carboxylic ester hydrolase activity"/>
    <property type="evidence" value="ECO:0007669"/>
    <property type="project" value="UniProtKB-ARBA"/>
</dbReference>
<protein>
    <submittedName>
        <fullName evidence="4">Putative phosphoribosyl transferase</fullName>
    </submittedName>
</protein>
<evidence type="ECO:0000259" key="3">
    <source>
        <dbReference type="Pfam" id="PF20408"/>
    </source>
</evidence>
<evidence type="ECO:0000313" key="4">
    <source>
        <dbReference type="EMBL" id="SFE07189.1"/>
    </source>
</evidence>